<comment type="pathway">
    <text evidence="2">Glycolipid biosynthesis; glycosylphosphatidylinositol-anchor biosynthesis.</text>
</comment>
<dbReference type="EMBL" id="LYCR01000147">
    <property type="protein sequence ID" value="OGM40359.1"/>
    <property type="molecule type" value="Genomic_DNA"/>
</dbReference>
<feature type="transmembrane region" description="Helical" evidence="11">
    <location>
        <begin position="561"/>
        <end position="583"/>
    </location>
</feature>
<dbReference type="RefSeq" id="XP_022384076.1">
    <property type="nucleotide sequence ID" value="XM_022537731.1"/>
</dbReference>
<feature type="transmembrane region" description="Helical" evidence="11">
    <location>
        <begin position="12"/>
        <end position="34"/>
    </location>
</feature>
<evidence type="ECO:0000256" key="2">
    <source>
        <dbReference type="ARBA" id="ARBA00004687"/>
    </source>
</evidence>
<feature type="transmembrane region" description="Helical" evidence="11">
    <location>
        <begin position="465"/>
        <end position="485"/>
    </location>
</feature>
<dbReference type="InterPro" id="IPR002591">
    <property type="entry name" value="Phosphodiest/P_Trfase"/>
</dbReference>
<dbReference type="SUPFAM" id="SSF53649">
    <property type="entry name" value="Alkaline phosphatase-like"/>
    <property type="match status" value="1"/>
</dbReference>
<dbReference type="STRING" id="109264.A0A1F7ZM27"/>
<dbReference type="GO" id="GO:0005789">
    <property type="term" value="C:endoplasmic reticulum membrane"/>
    <property type="evidence" value="ECO:0007669"/>
    <property type="project" value="UniProtKB-SubCell"/>
</dbReference>
<feature type="transmembrane region" description="Helical" evidence="11">
    <location>
        <begin position="617"/>
        <end position="637"/>
    </location>
</feature>
<proteinExistence type="inferred from homology"/>
<comment type="similarity">
    <text evidence="3">Belongs to the PIGG/PIGN/PIGO family. PIGO subfamily.</text>
</comment>
<feature type="transmembrane region" description="Helical" evidence="11">
    <location>
        <begin position="529"/>
        <end position="549"/>
    </location>
</feature>
<feature type="transmembrane region" description="Helical" evidence="11">
    <location>
        <begin position="589"/>
        <end position="605"/>
    </location>
</feature>
<keyword evidence="7" id="KW-0256">Endoplasmic reticulum</keyword>
<dbReference type="OrthoDB" id="272139at2759"/>
<sequence>MEASRIATRGARWASPGLFAWMLLVHAVGLYFFAKGFLLSRRVLEHSSTCTRPLLPAFPRYESSHLESTQSGCWMPRSFDKAVILVIDALRYDFTVPPAPQLSEKNLYQPFHNALSILHEKATQEPQNAVLFPFIADPPTTTLQRLKGLTTGTLPTFIEAGANFAGSALLEDNFVTQLHKAGKRLVHLGDDTWTKLFPNHFLSNLSRAYDSFLVADLHTVDQGVETHLLPLINHRQDEWDVIFGHFLGVDHVGHRFGPAHPEMSNKLKEMDRVIAEVVNSIDENTLLVVLGDHGMDEHGNHGGETENEVQAALWMYTRRNHFGHLLVHPQEPASYLKKSAVYQIDLVPTLSLLLGIPIPFNSLGSPIKEAFLGAAGDNWGQLVRSYMLSFAQIERFHREYSIRKENVRHAVVHNHTSFPHSAPWQGLDFEDKESLKTLYHELCDYQGKILEHYKRIWAQFNMANMVEGLVVLSFGAVALLLRVYAWDQRNSVPRASSSTITIGAATSIATYLIHIAVSEPEKPRMTDGLILGATMSSLMLFTCRFHLIGMIRALMESQIPTFLDTMAITFTILLSIGFASNSYTVWEDQIVLTFLATFGICTIWMSHRTFDRRKSTLGALLSVSFMVLVRVVSLSRYCREEQLPFCVTTYHRLGNTMGWRLLIPYLIALLIPIVTRIAFGSDLISQNRGFSTWCHIGMPMALSFNAVYWTLDSANKNGWLEARYFNILSQGLRIFFSRSTLVIAIAGSGMALTSKWTTAMTLVQYNMIMTTSVLVASILVSGPMGGGSLSILYFQILSLRKLLNQTRNYTIGPTIAALLGTLHFFTTGHNATISSIQWEAAYIPAQGLHYPWSPLLVTLNTFAGPIVAAFSIPLIIAQDGHFQGINHVAKSLTIHVLVYSVWALSTAVWAIILRRHLMLFAIFCPRFLMAGALLLIIDVIAMIISLITAMNTK</sequence>
<dbReference type="PANTHER" id="PTHR23071:SF1">
    <property type="entry name" value="GPI ETHANOLAMINE PHOSPHATE TRANSFERASE 3"/>
    <property type="match status" value="1"/>
</dbReference>
<accession>A0A1F7ZM27</accession>
<feature type="transmembrane region" description="Helical" evidence="11">
    <location>
        <begin position="855"/>
        <end position="876"/>
    </location>
</feature>
<dbReference type="GO" id="GO:0006506">
    <property type="term" value="P:GPI anchor biosynthetic process"/>
    <property type="evidence" value="ECO:0007669"/>
    <property type="project" value="UniProtKB-UniPathway"/>
</dbReference>
<dbReference type="PANTHER" id="PTHR23071">
    <property type="entry name" value="PHOSPHATIDYLINOSITOL GLYCAN"/>
    <property type="match status" value="1"/>
</dbReference>
<dbReference type="Proteomes" id="UP000179179">
    <property type="component" value="Unassembled WGS sequence"/>
</dbReference>
<dbReference type="InterPro" id="IPR017850">
    <property type="entry name" value="Alkaline_phosphatase_core_sf"/>
</dbReference>
<feature type="transmembrane region" description="Helical" evidence="11">
    <location>
        <begin position="497"/>
        <end position="517"/>
    </location>
</feature>
<feature type="transmembrane region" description="Helical" evidence="11">
    <location>
        <begin position="918"/>
        <end position="947"/>
    </location>
</feature>
<keyword evidence="5" id="KW-0808">Transferase</keyword>
<keyword evidence="4" id="KW-0337">GPI-anchor biosynthesis</keyword>
<evidence type="ECO:0000256" key="11">
    <source>
        <dbReference type="SAM" id="Phobius"/>
    </source>
</evidence>
<comment type="subcellular location">
    <subcellularLocation>
        <location evidence="1">Endoplasmic reticulum membrane</location>
        <topology evidence="1">Multi-pass membrane protein</topology>
    </subcellularLocation>
</comment>
<dbReference type="UniPathway" id="UPA00196"/>
<dbReference type="Pfam" id="PF01663">
    <property type="entry name" value="Phosphodiest"/>
    <property type="match status" value="1"/>
</dbReference>
<evidence type="ECO:0000256" key="1">
    <source>
        <dbReference type="ARBA" id="ARBA00004477"/>
    </source>
</evidence>
<protein>
    <submittedName>
        <fullName evidence="12">Phosphatidylinositol glycan</fullName>
    </submittedName>
</protein>
<feature type="transmembrane region" description="Helical" evidence="11">
    <location>
        <begin position="690"/>
        <end position="711"/>
    </location>
</feature>
<dbReference type="CDD" id="cd16023">
    <property type="entry name" value="GPI_EPT_3"/>
    <property type="match status" value="1"/>
</dbReference>
<organism evidence="12 13">
    <name type="scientific">Aspergillus bombycis</name>
    <dbReference type="NCBI Taxonomy" id="109264"/>
    <lineage>
        <taxon>Eukaryota</taxon>
        <taxon>Fungi</taxon>
        <taxon>Dikarya</taxon>
        <taxon>Ascomycota</taxon>
        <taxon>Pezizomycotina</taxon>
        <taxon>Eurotiomycetes</taxon>
        <taxon>Eurotiomycetidae</taxon>
        <taxon>Eurotiales</taxon>
        <taxon>Aspergillaceae</taxon>
        <taxon>Aspergillus</taxon>
    </lineage>
</organism>
<gene>
    <name evidence="12" type="ORF">ABOM_010603</name>
</gene>
<keyword evidence="9 11" id="KW-0472">Membrane</keyword>
<dbReference type="Gene3D" id="3.40.720.10">
    <property type="entry name" value="Alkaline Phosphatase, subunit A"/>
    <property type="match status" value="1"/>
</dbReference>
<evidence type="ECO:0000313" key="13">
    <source>
        <dbReference type="Proteomes" id="UP000179179"/>
    </source>
</evidence>
<keyword evidence="8 11" id="KW-1133">Transmembrane helix</keyword>
<reference evidence="12 13" key="1">
    <citation type="journal article" date="2016" name="Genome Biol. Evol.">
        <title>Draft genome sequence of an aflatoxigenic Aspergillus species, A. bombycis.</title>
        <authorList>
            <person name="Moore G.G."/>
            <person name="Mack B.M."/>
            <person name="Beltz S.B."/>
            <person name="Gilbert M.K."/>
        </authorList>
    </citation>
    <scope>NUCLEOTIDE SEQUENCE [LARGE SCALE GENOMIC DNA]</scope>
    <source>
        <strain evidence="13">NRRL 26010</strain>
    </source>
</reference>
<evidence type="ECO:0000256" key="10">
    <source>
        <dbReference type="ARBA" id="ARBA00023180"/>
    </source>
</evidence>
<dbReference type="GeneID" id="34453993"/>
<evidence type="ECO:0000256" key="4">
    <source>
        <dbReference type="ARBA" id="ARBA00022502"/>
    </source>
</evidence>
<keyword evidence="6 11" id="KW-0812">Transmembrane</keyword>
<dbReference type="InterPro" id="IPR039524">
    <property type="entry name" value="PIGO/GPI13"/>
</dbReference>
<evidence type="ECO:0000256" key="9">
    <source>
        <dbReference type="ARBA" id="ARBA00023136"/>
    </source>
</evidence>
<dbReference type="InterPro" id="IPR037675">
    <property type="entry name" value="PIG-O_N"/>
</dbReference>
<evidence type="ECO:0000256" key="7">
    <source>
        <dbReference type="ARBA" id="ARBA00022824"/>
    </source>
</evidence>
<keyword evidence="13" id="KW-1185">Reference proteome</keyword>
<name>A0A1F7ZM27_9EURO</name>
<feature type="transmembrane region" description="Helical" evidence="11">
    <location>
        <begin position="773"/>
        <end position="796"/>
    </location>
</feature>
<evidence type="ECO:0000313" key="12">
    <source>
        <dbReference type="EMBL" id="OGM40359.1"/>
    </source>
</evidence>
<feature type="transmembrane region" description="Helical" evidence="11">
    <location>
        <begin position="657"/>
        <end position="678"/>
    </location>
</feature>
<evidence type="ECO:0000256" key="8">
    <source>
        <dbReference type="ARBA" id="ARBA00022989"/>
    </source>
</evidence>
<dbReference type="AlphaFoldDB" id="A0A1F7ZM27"/>
<feature type="transmembrane region" description="Helical" evidence="11">
    <location>
        <begin position="888"/>
        <end position="912"/>
    </location>
</feature>
<evidence type="ECO:0000256" key="6">
    <source>
        <dbReference type="ARBA" id="ARBA00022692"/>
    </source>
</evidence>
<keyword evidence="10" id="KW-0325">Glycoprotein</keyword>
<feature type="transmembrane region" description="Helical" evidence="11">
    <location>
        <begin position="731"/>
        <end position="752"/>
    </location>
</feature>
<evidence type="ECO:0000256" key="5">
    <source>
        <dbReference type="ARBA" id="ARBA00022679"/>
    </source>
</evidence>
<evidence type="ECO:0000256" key="3">
    <source>
        <dbReference type="ARBA" id="ARBA00008695"/>
    </source>
</evidence>
<dbReference type="GO" id="GO:0051377">
    <property type="term" value="F:mannose-ethanolamine phosphotransferase activity"/>
    <property type="evidence" value="ECO:0007669"/>
    <property type="project" value="InterPro"/>
</dbReference>
<comment type="caution">
    <text evidence="12">The sequence shown here is derived from an EMBL/GenBank/DDBJ whole genome shotgun (WGS) entry which is preliminary data.</text>
</comment>